<gene>
    <name evidence="1" type="ORF">TraAM80_09818</name>
</gene>
<comment type="caution">
    <text evidence="1">The sequence shown here is derived from an EMBL/GenBank/DDBJ whole genome shotgun (WGS) entry which is preliminary data.</text>
</comment>
<reference evidence="1 2" key="1">
    <citation type="journal article" date="2018" name="BMC Genomics">
        <title>Genomic comparison of Trypanosoma conorhini and Trypanosoma rangeli to Trypanosoma cruzi strains of high and low virulence.</title>
        <authorList>
            <person name="Bradwell K.R."/>
            <person name="Koparde V.N."/>
            <person name="Matveyev A.V."/>
            <person name="Serrano M.G."/>
            <person name="Alves J.M."/>
            <person name="Parikh H."/>
            <person name="Huang B."/>
            <person name="Lee V."/>
            <person name="Espinosa-Alvarez O."/>
            <person name="Ortiz P.A."/>
            <person name="Costa-Martins A.G."/>
            <person name="Teixeira M.M."/>
            <person name="Buck G.A."/>
        </authorList>
    </citation>
    <scope>NUCLEOTIDE SEQUENCE [LARGE SCALE GENOMIC DNA]</scope>
    <source>
        <strain evidence="1 2">AM80</strain>
    </source>
</reference>
<keyword evidence="2" id="KW-1185">Reference proteome</keyword>
<dbReference type="Proteomes" id="UP000283634">
    <property type="component" value="Unassembled WGS sequence"/>
</dbReference>
<organism evidence="1 2">
    <name type="scientific">Trypanosoma rangeli</name>
    <dbReference type="NCBI Taxonomy" id="5698"/>
    <lineage>
        <taxon>Eukaryota</taxon>
        <taxon>Discoba</taxon>
        <taxon>Euglenozoa</taxon>
        <taxon>Kinetoplastea</taxon>
        <taxon>Metakinetoplastina</taxon>
        <taxon>Trypanosomatida</taxon>
        <taxon>Trypanosomatidae</taxon>
        <taxon>Trypanosoma</taxon>
        <taxon>Herpetosoma</taxon>
    </lineage>
</organism>
<dbReference type="AlphaFoldDB" id="A0A422MT62"/>
<evidence type="ECO:0000313" key="1">
    <source>
        <dbReference type="EMBL" id="RNE96390.1"/>
    </source>
</evidence>
<sequence length="145" mass="15333">MPIGEDEGGRADCAGSMDTPGPSRCSCVGALYGWRLLCVSLPSRDEGVVLRLRCAVCCGACARHFCCCAPCSSYVSMHFGVWRANEVCGGRWCGCAVSVFPPRSAGTACMGGMPWLTVQSTSLRLRRLLQKKQAVGDHLARGVGG</sequence>
<protein>
    <submittedName>
        <fullName evidence="1">Uncharacterized protein</fullName>
    </submittedName>
</protein>
<name>A0A422MT62_TRYRA</name>
<proteinExistence type="predicted"/>
<dbReference type="GeneID" id="40333751"/>
<dbReference type="RefSeq" id="XP_029233657.1">
    <property type="nucleotide sequence ID" value="XM_029386480.1"/>
</dbReference>
<evidence type="ECO:0000313" key="2">
    <source>
        <dbReference type="Proteomes" id="UP000283634"/>
    </source>
</evidence>
<dbReference type="EMBL" id="MKGL01000696">
    <property type="protein sequence ID" value="RNE96390.1"/>
    <property type="molecule type" value="Genomic_DNA"/>
</dbReference>
<accession>A0A422MT62</accession>